<dbReference type="GO" id="GO:0004386">
    <property type="term" value="F:helicase activity"/>
    <property type="evidence" value="ECO:0007669"/>
    <property type="project" value="UniProtKB-KW"/>
</dbReference>
<reference evidence="1" key="1">
    <citation type="journal article" date="2021" name="Proc. Natl. Acad. Sci. U.S.A.">
        <title>A Catalog of Tens of Thousands of Viruses from Human Metagenomes Reveals Hidden Associations with Chronic Diseases.</title>
        <authorList>
            <person name="Tisza M.J."/>
            <person name="Buck C.B."/>
        </authorList>
    </citation>
    <scope>NUCLEOTIDE SEQUENCE</scope>
    <source>
        <strain evidence="1">CtGa111</strain>
    </source>
</reference>
<proteinExistence type="predicted"/>
<keyword evidence="1" id="KW-0347">Helicase</keyword>
<dbReference type="EMBL" id="BK016245">
    <property type="protein sequence ID" value="DAG04702.1"/>
    <property type="molecule type" value="Genomic_DNA"/>
</dbReference>
<sequence>MELISNIPNEILFVGAIYKHPDYLVEYGHYVMSKFDFFDEGTKFFYDAAVVLYETRTQDFNKTSVLTFMAEDESRLSQYKRLKGWSTIEYYISLANIDDIKGYFDILKKYSLLREYQRNGFNIEGIIKHKKFELFTAHDIYKMIRGKADKINTVIMTNSDAEILNNGLLPMVNERLSVPDMGLPFQYPIMNDLFRGLKLGTVMFNGMPSNAGKTRYMMAIVAYVTLVQKQKALLLLNEMDLESVRYCLLVTAINNPEFQELHGHRFHKDEREITLGMYRDANGNFIFRKQNDDGEYIESIDEFTARVYEESEEYRNVLDVCQWIENESQGLIIAKDVSADYSDKSLRFEIQKAALTQGVKYVFYDTLKNDIASIGEWAAFKVTATELEEIAKNLKIFIYGSIQLAENAHEYLPDELNSNNIAESKMIKHVAWTMVLFKEIPKDKFAKYQYISHDPEWGGDCAHRLNPDKRYYVGNIDKNRFGEKKKIMFEVNLNQNVWKEVGVCTRK</sequence>
<accession>A0A8S5VDE8</accession>
<dbReference type="Gene3D" id="3.40.50.300">
    <property type="entry name" value="P-loop containing nucleotide triphosphate hydrolases"/>
    <property type="match status" value="1"/>
</dbReference>
<dbReference type="InterPro" id="IPR027417">
    <property type="entry name" value="P-loop_NTPase"/>
</dbReference>
<organism evidence="1">
    <name type="scientific">Siphoviridae sp. ctGa111</name>
    <dbReference type="NCBI Taxonomy" id="2825413"/>
    <lineage>
        <taxon>Viruses</taxon>
        <taxon>Duplodnaviria</taxon>
        <taxon>Heunggongvirae</taxon>
        <taxon>Uroviricota</taxon>
        <taxon>Caudoviricetes</taxon>
    </lineage>
</organism>
<protein>
    <submittedName>
        <fullName evidence="1">Replicative helicase</fullName>
    </submittedName>
</protein>
<keyword evidence="1" id="KW-0547">Nucleotide-binding</keyword>
<evidence type="ECO:0000313" key="1">
    <source>
        <dbReference type="EMBL" id="DAG04702.1"/>
    </source>
</evidence>
<keyword evidence="1" id="KW-0378">Hydrolase</keyword>
<name>A0A8S5VDE8_9CAUD</name>
<keyword evidence="1" id="KW-0067">ATP-binding</keyword>